<organism evidence="2 3">
    <name type="scientific">Nocardia halotolerans</name>
    <dbReference type="NCBI Taxonomy" id="1755878"/>
    <lineage>
        <taxon>Bacteria</taxon>
        <taxon>Bacillati</taxon>
        <taxon>Actinomycetota</taxon>
        <taxon>Actinomycetes</taxon>
        <taxon>Mycobacteriales</taxon>
        <taxon>Nocardiaceae</taxon>
        <taxon>Nocardia</taxon>
    </lineage>
</organism>
<accession>A0ABV8V9W9</accession>
<name>A0ABV8V9W9_9NOCA</name>
<dbReference type="InterPro" id="IPR029058">
    <property type="entry name" value="AB_hydrolase_fold"/>
</dbReference>
<evidence type="ECO:0000313" key="3">
    <source>
        <dbReference type="Proteomes" id="UP001595844"/>
    </source>
</evidence>
<dbReference type="Gene3D" id="3.40.50.1820">
    <property type="entry name" value="alpha/beta hydrolase"/>
    <property type="match status" value="1"/>
</dbReference>
<protein>
    <submittedName>
        <fullName evidence="2">Lipase family protein</fullName>
    </submittedName>
</protein>
<feature type="signal peptide" evidence="1">
    <location>
        <begin position="1"/>
        <end position="24"/>
    </location>
</feature>
<proteinExistence type="predicted"/>
<dbReference type="PANTHER" id="PTHR34853">
    <property type="match status" value="1"/>
</dbReference>
<dbReference type="EMBL" id="JBHSDL010000002">
    <property type="protein sequence ID" value="MFC4372681.1"/>
    <property type="molecule type" value="Genomic_DNA"/>
</dbReference>
<reference evidence="3" key="1">
    <citation type="journal article" date="2019" name="Int. J. Syst. Evol. Microbiol.">
        <title>The Global Catalogue of Microorganisms (GCM) 10K type strain sequencing project: providing services to taxonomists for standard genome sequencing and annotation.</title>
        <authorList>
            <consortium name="The Broad Institute Genomics Platform"/>
            <consortium name="The Broad Institute Genome Sequencing Center for Infectious Disease"/>
            <person name="Wu L."/>
            <person name="Ma J."/>
        </authorList>
    </citation>
    <scope>NUCLEOTIDE SEQUENCE [LARGE SCALE GENOMIC DNA]</scope>
    <source>
        <strain evidence="3">IBRC-M 10490</strain>
    </source>
</reference>
<dbReference type="Proteomes" id="UP001595844">
    <property type="component" value="Unassembled WGS sequence"/>
</dbReference>
<evidence type="ECO:0000256" key="1">
    <source>
        <dbReference type="SAM" id="SignalP"/>
    </source>
</evidence>
<sequence>MRSVRVLICSILLTCSFAAGPATAEPPPLPGTPEFLPGLQQWIDQVLPSPITPAADPATELAALHAAVLPTPVGDPMFDHWPVDLAESAPGELIETRDVTAVAAPLTLVPIRSATLLKFRTADAHGKPSFATATLLVPATDWTGDGDRPVLVNNLPIDALGVKCTPGYTLAHGLSTQSSMTEFLPPTTQLAVLRGYAVLVPDHQGPRMAYAEPYVAGHAVLDAIRAVRGLDAPAYDASRFAITGYSGGAIATHGAAKLLGSYAPELAEVIVGAALGGVPADFEILARSMNANLASGIFMAATLAIGRERPEILAAMNNLGRWVATSFMKDQCVNVFAVPGVLHLPIDVGANIADPLRSELATSIYEVTRMGGMRSATPLYIYNGEQEFWIPAEGARNLYTEQCALGANAVYRGVPGEHIIGAVTGYPEAMHWLDERLLGFAARSEC</sequence>
<dbReference type="InterPro" id="IPR005152">
    <property type="entry name" value="Lipase_secreted"/>
</dbReference>
<gene>
    <name evidence="2" type="ORF">ACFO5K_01105</name>
</gene>
<dbReference type="PANTHER" id="PTHR34853:SF1">
    <property type="entry name" value="LIPASE 5"/>
    <property type="match status" value="1"/>
</dbReference>
<evidence type="ECO:0000313" key="2">
    <source>
        <dbReference type="EMBL" id="MFC4372681.1"/>
    </source>
</evidence>
<dbReference type="PIRSF" id="PIRSF029171">
    <property type="entry name" value="Esterase_LipA"/>
    <property type="match status" value="1"/>
</dbReference>
<comment type="caution">
    <text evidence="2">The sequence shown here is derived from an EMBL/GenBank/DDBJ whole genome shotgun (WGS) entry which is preliminary data.</text>
</comment>
<dbReference type="Gene3D" id="1.10.260.130">
    <property type="match status" value="1"/>
</dbReference>
<keyword evidence="1" id="KW-0732">Signal</keyword>
<dbReference type="Pfam" id="PF03583">
    <property type="entry name" value="LIP"/>
    <property type="match status" value="1"/>
</dbReference>
<dbReference type="SUPFAM" id="SSF53474">
    <property type="entry name" value="alpha/beta-Hydrolases"/>
    <property type="match status" value="1"/>
</dbReference>
<dbReference type="RefSeq" id="WP_378555206.1">
    <property type="nucleotide sequence ID" value="NZ_JBHSDL010000002.1"/>
</dbReference>
<keyword evidence="3" id="KW-1185">Reference proteome</keyword>
<feature type="chain" id="PRO_5046673961" evidence="1">
    <location>
        <begin position="25"/>
        <end position="446"/>
    </location>
</feature>